<dbReference type="AlphaFoldDB" id="A0A4U6CR34"/>
<protein>
    <recommendedName>
        <fullName evidence="4">C1q domain-containing protein</fullName>
    </recommendedName>
</protein>
<gene>
    <name evidence="2" type="ORF">FDK13_33965</name>
</gene>
<feature type="signal peptide" evidence="1">
    <location>
        <begin position="1"/>
        <end position="28"/>
    </location>
</feature>
<keyword evidence="1" id="KW-0732">Signal</keyword>
<name>A0A4U6CR34_9BACT</name>
<reference evidence="2 3" key="1">
    <citation type="submission" date="2019-05" db="EMBL/GenBank/DDBJ databases">
        <title>Dyadobacter AR-3-8 sp. nov., isolated from arctic soil.</title>
        <authorList>
            <person name="Chaudhary D.K."/>
        </authorList>
    </citation>
    <scope>NUCLEOTIDE SEQUENCE [LARGE SCALE GENOMIC DNA]</scope>
    <source>
        <strain evidence="2 3">AR-3-8</strain>
    </source>
</reference>
<feature type="chain" id="PRO_5020231086" description="C1q domain-containing protein" evidence="1">
    <location>
        <begin position="29"/>
        <end position="235"/>
    </location>
</feature>
<evidence type="ECO:0000256" key="1">
    <source>
        <dbReference type="SAM" id="SignalP"/>
    </source>
</evidence>
<accession>A0A4U6CR34</accession>
<dbReference type="RefSeq" id="WP_137344466.1">
    <property type="nucleotide sequence ID" value="NZ_BSQH01000028.1"/>
</dbReference>
<organism evidence="2 3">
    <name type="scientific">Dyadobacter frigoris</name>
    <dbReference type="NCBI Taxonomy" id="2576211"/>
    <lineage>
        <taxon>Bacteria</taxon>
        <taxon>Pseudomonadati</taxon>
        <taxon>Bacteroidota</taxon>
        <taxon>Cytophagia</taxon>
        <taxon>Cytophagales</taxon>
        <taxon>Spirosomataceae</taxon>
        <taxon>Dyadobacter</taxon>
    </lineage>
</organism>
<comment type="caution">
    <text evidence="2">The sequence shown here is derived from an EMBL/GenBank/DDBJ whole genome shotgun (WGS) entry which is preliminary data.</text>
</comment>
<evidence type="ECO:0000313" key="3">
    <source>
        <dbReference type="Proteomes" id="UP000304900"/>
    </source>
</evidence>
<dbReference type="Proteomes" id="UP000304900">
    <property type="component" value="Unassembled WGS sequence"/>
</dbReference>
<dbReference type="OrthoDB" id="963444at2"/>
<evidence type="ECO:0000313" key="2">
    <source>
        <dbReference type="EMBL" id="TKT85318.1"/>
    </source>
</evidence>
<evidence type="ECO:0008006" key="4">
    <source>
        <dbReference type="Google" id="ProtNLM"/>
    </source>
</evidence>
<proteinExistence type="predicted"/>
<sequence>MKTTQLIQKTIRAGIFAMALFCSSSLFAQVKIGSNPTLINAANNLEVEASTSGRVTSVDKVTGQMTVKDGTEGSGKIFTSDANGGASWQTTTNQTIWIGEQVGVYQVPGWAGNTSDPNDRIPLVPRAGSLVGYDATTKLYTIQQAGYYRIHVGARMTGTTGGSGARLAISLNGQLGPFAEPQTLVYAGSFPIYGIFWEGYFAAGEVYGLMLWNFTATTPQYINVDKGFMSVTKLF</sequence>
<keyword evidence="3" id="KW-1185">Reference proteome</keyword>
<dbReference type="EMBL" id="SZVO01000031">
    <property type="protein sequence ID" value="TKT85318.1"/>
    <property type="molecule type" value="Genomic_DNA"/>
</dbReference>